<dbReference type="Pfam" id="PF00746">
    <property type="entry name" value="Gram_pos_anchor"/>
    <property type="match status" value="1"/>
</dbReference>
<keyword evidence="3" id="KW-0732">Signal</keyword>
<dbReference type="PROSITE" id="PS50847">
    <property type="entry name" value="GRAM_POS_ANCHORING"/>
    <property type="match status" value="1"/>
</dbReference>
<evidence type="ECO:0000256" key="2">
    <source>
        <dbReference type="ARBA" id="ARBA00022525"/>
    </source>
</evidence>
<evidence type="ECO:0000313" key="7">
    <source>
        <dbReference type="EMBL" id="QLL67699.1"/>
    </source>
</evidence>
<evidence type="ECO:0000259" key="6">
    <source>
        <dbReference type="PROSITE" id="PS50847"/>
    </source>
</evidence>
<evidence type="ECO:0000256" key="3">
    <source>
        <dbReference type="ARBA" id="ARBA00022729"/>
    </source>
</evidence>
<organism evidence="7 8">
    <name type="scientific">Lactobacillus johnsonii</name>
    <dbReference type="NCBI Taxonomy" id="33959"/>
    <lineage>
        <taxon>Bacteria</taxon>
        <taxon>Bacillati</taxon>
        <taxon>Bacillota</taxon>
        <taxon>Bacilli</taxon>
        <taxon>Lactobacillales</taxon>
        <taxon>Lactobacillaceae</taxon>
        <taxon>Lactobacillus</taxon>
    </lineage>
</organism>
<dbReference type="InterPro" id="IPR019931">
    <property type="entry name" value="LPXTG_anchor"/>
</dbReference>
<keyword evidence="4" id="KW-0572">Peptidoglycan-anchor</keyword>
<sequence length="130" mass="13856">MSESLSNSVSMSESLSNSVSMSDSLSNSSSMSESQSSSTRTITSTNSTNNNGSKVTPNNSGAKSTISTNTLKSQHENAESVDKTVKRHHRRGELPQTGAESSSNLLGLMITALGGLLGFRRKKRKDEDKD</sequence>
<dbReference type="NCBIfam" id="TIGR01167">
    <property type="entry name" value="LPXTG_anchor"/>
    <property type="match status" value="1"/>
</dbReference>
<protein>
    <submittedName>
        <fullName evidence="7">LPXTG cell wall anchor domain-containing protein</fullName>
    </submittedName>
</protein>
<feature type="region of interest" description="Disordered" evidence="5">
    <location>
        <begin position="1"/>
        <end position="105"/>
    </location>
</feature>
<feature type="compositionally biased region" description="Basic and acidic residues" evidence="5">
    <location>
        <begin position="73"/>
        <end position="84"/>
    </location>
</feature>
<name>A0A9X7TX70_LACJH</name>
<evidence type="ECO:0000256" key="1">
    <source>
        <dbReference type="ARBA" id="ARBA00022512"/>
    </source>
</evidence>
<keyword evidence="1" id="KW-0134">Cell wall</keyword>
<dbReference type="Proteomes" id="UP000510788">
    <property type="component" value="Chromosome"/>
</dbReference>
<gene>
    <name evidence="7" type="ORF">GTO82_01925</name>
</gene>
<evidence type="ECO:0000256" key="4">
    <source>
        <dbReference type="ARBA" id="ARBA00023088"/>
    </source>
</evidence>
<reference evidence="7 8" key="1">
    <citation type="submission" date="2020-01" db="EMBL/GenBank/DDBJ databases">
        <title>Complete and circular genome sequences of six lactobacillus isolates from horses.</title>
        <authorList>
            <person name="Hassan H.M."/>
        </authorList>
    </citation>
    <scope>NUCLEOTIDE SEQUENCE [LARGE SCALE GENOMIC DNA]</scope>
    <source>
        <strain evidence="7 8">3DG</strain>
    </source>
</reference>
<feature type="domain" description="Gram-positive cocci surface proteins LPxTG" evidence="6">
    <location>
        <begin position="94"/>
        <end position="130"/>
    </location>
</feature>
<evidence type="ECO:0000256" key="5">
    <source>
        <dbReference type="SAM" id="MobiDB-lite"/>
    </source>
</evidence>
<feature type="compositionally biased region" description="Polar residues" evidence="5">
    <location>
        <begin position="57"/>
        <end position="72"/>
    </location>
</feature>
<dbReference type="RefSeq" id="WP_180873560.1">
    <property type="nucleotide sequence ID" value="NZ_CP047409.1"/>
</dbReference>
<evidence type="ECO:0000313" key="8">
    <source>
        <dbReference type="Proteomes" id="UP000510788"/>
    </source>
</evidence>
<accession>A0A9X7TX70</accession>
<proteinExistence type="predicted"/>
<feature type="compositionally biased region" description="Low complexity" evidence="5">
    <location>
        <begin position="1"/>
        <end position="56"/>
    </location>
</feature>
<dbReference type="EMBL" id="CP047409">
    <property type="protein sequence ID" value="QLL67699.1"/>
    <property type="molecule type" value="Genomic_DNA"/>
</dbReference>
<keyword evidence="2" id="KW-0964">Secreted</keyword>
<dbReference type="AlphaFoldDB" id="A0A9X7TX70"/>